<dbReference type="AlphaFoldDB" id="A0A2P2Q131"/>
<reference evidence="1" key="1">
    <citation type="submission" date="2018-02" db="EMBL/GenBank/DDBJ databases">
        <title>Rhizophora mucronata_Transcriptome.</title>
        <authorList>
            <person name="Meera S.P."/>
            <person name="Sreeshan A."/>
            <person name="Augustine A."/>
        </authorList>
    </citation>
    <scope>NUCLEOTIDE SEQUENCE</scope>
    <source>
        <tissue evidence="1">Leaf</tissue>
    </source>
</reference>
<organism evidence="1">
    <name type="scientific">Rhizophora mucronata</name>
    <name type="common">Asiatic mangrove</name>
    <dbReference type="NCBI Taxonomy" id="61149"/>
    <lineage>
        <taxon>Eukaryota</taxon>
        <taxon>Viridiplantae</taxon>
        <taxon>Streptophyta</taxon>
        <taxon>Embryophyta</taxon>
        <taxon>Tracheophyta</taxon>
        <taxon>Spermatophyta</taxon>
        <taxon>Magnoliopsida</taxon>
        <taxon>eudicotyledons</taxon>
        <taxon>Gunneridae</taxon>
        <taxon>Pentapetalae</taxon>
        <taxon>rosids</taxon>
        <taxon>fabids</taxon>
        <taxon>Malpighiales</taxon>
        <taxon>Rhizophoraceae</taxon>
        <taxon>Rhizophora</taxon>
    </lineage>
</organism>
<accession>A0A2P2Q131</accession>
<dbReference type="EMBL" id="GGEC01080217">
    <property type="protein sequence ID" value="MBX60701.1"/>
    <property type="molecule type" value="Transcribed_RNA"/>
</dbReference>
<proteinExistence type="predicted"/>
<name>A0A2P2Q131_RHIMU</name>
<evidence type="ECO:0000313" key="1">
    <source>
        <dbReference type="EMBL" id="MBX60701.1"/>
    </source>
</evidence>
<sequence length="28" mass="3446">MEHMNTFQHNWFKNKPNTNIVLCQMPNK</sequence>
<protein>
    <submittedName>
        <fullName evidence="1">Uncharacterized protein</fullName>
    </submittedName>
</protein>